<reference evidence="3 4" key="1">
    <citation type="submission" date="2020-08" db="EMBL/GenBank/DDBJ databases">
        <title>Genomic Encyclopedia of Archaeal and Bacterial Type Strains, Phase II (KMG-II): from individual species to whole genera.</title>
        <authorList>
            <person name="Goeker M."/>
        </authorList>
    </citation>
    <scope>NUCLEOTIDE SEQUENCE [LARGE SCALE GENOMIC DNA]</scope>
    <source>
        <strain evidence="3 4">DSM 43850</strain>
    </source>
</reference>
<dbReference type="Pfam" id="PF06527">
    <property type="entry name" value="TniQ"/>
    <property type="match status" value="1"/>
</dbReference>
<dbReference type="Proteomes" id="UP000517916">
    <property type="component" value="Unassembled WGS sequence"/>
</dbReference>
<gene>
    <name evidence="3" type="ORF">BC739_008654</name>
</gene>
<organism evidence="3 4">
    <name type="scientific">Kutzneria viridogrisea</name>
    <dbReference type="NCBI Taxonomy" id="47990"/>
    <lineage>
        <taxon>Bacteria</taxon>
        <taxon>Bacillati</taxon>
        <taxon>Actinomycetota</taxon>
        <taxon>Actinomycetes</taxon>
        <taxon>Pseudonocardiales</taxon>
        <taxon>Pseudonocardiaceae</taxon>
        <taxon>Kutzneria</taxon>
    </lineage>
</organism>
<accession>A0ABR6BXU1</accession>
<feature type="compositionally biased region" description="Basic and acidic residues" evidence="1">
    <location>
        <begin position="211"/>
        <end position="225"/>
    </location>
</feature>
<proteinExistence type="predicted"/>
<evidence type="ECO:0000259" key="2">
    <source>
        <dbReference type="Pfam" id="PF06527"/>
    </source>
</evidence>
<feature type="domain" description="TniQ" evidence="2">
    <location>
        <begin position="13"/>
        <end position="165"/>
    </location>
</feature>
<protein>
    <recommendedName>
        <fullName evidence="2">TniQ domain-containing protein</fullName>
    </recommendedName>
</protein>
<dbReference type="EMBL" id="JACJID010000009">
    <property type="protein sequence ID" value="MBA8931402.1"/>
    <property type="molecule type" value="Genomic_DNA"/>
</dbReference>
<dbReference type="RefSeq" id="WP_182840352.1">
    <property type="nucleotide sequence ID" value="NZ_BAAABQ010000009.1"/>
</dbReference>
<evidence type="ECO:0000256" key="1">
    <source>
        <dbReference type="SAM" id="MobiDB-lite"/>
    </source>
</evidence>
<evidence type="ECO:0000313" key="3">
    <source>
        <dbReference type="EMBL" id="MBA8931402.1"/>
    </source>
</evidence>
<feature type="region of interest" description="Disordered" evidence="1">
    <location>
        <begin position="206"/>
        <end position="233"/>
    </location>
</feature>
<name>A0ABR6BXU1_9PSEU</name>
<dbReference type="InterPro" id="IPR009492">
    <property type="entry name" value="TniQ"/>
</dbReference>
<keyword evidence="4" id="KW-1185">Reference proteome</keyword>
<evidence type="ECO:0000313" key="4">
    <source>
        <dbReference type="Proteomes" id="UP000517916"/>
    </source>
</evidence>
<sequence>MTSTVSSSRGVLPRSLTPLPQEHLPGFLLRLAHRLDLSPSRVAVLTGLKPGNKPVPFEYLLGLPPSAAAEFAHRTRVSASETAELCLGSLGPRYPALDLTEERLLRRQAHGVRGMTRWVLTQSTRYCPRCLAGDGSAIQQAHGGAWQRLWRLAPVFACTTHRCLLEHECPRCHRPAQSSARPSTLFLAYDQRVGLHPAQCRAPLSARGRSSRRDRARPCGARLDRVNPTNGPTGTIAANELKHLLAIQHRMTCLLLGPQQARCLGQLVEAGQYFLDLRLAIGLIRASWPAAGQSAPAWLTTEVIDDHVRQQHDLARTTSNGRHTKDMTLHGGPPVDTGACARLVGLADHILAQDPTTASDWLQGMLDQARTRPGWHAFFRACLPHTSTAVRAAITPARPRASRAPSPLTRLPRKVHRFTSRHIPQQPTAWVERHFPAPLGMAPEVLGRIVAVSLAVQAEHCGRQAAAGMLGLTAVWQRSDRHDLRVLRSRPADLEVLMAGIDAIADDLDACQRLIDYQRRREVLSTWFMPEMDLRRLALVLQSQHDDVPITVGWEFDLQRAASVLIWREVTCGDLTAPPHIRDDQQTRLQREQHARDLLRKAQADGEIGALYRDLIGYLHLYATFLATAIDRG</sequence>
<comment type="caution">
    <text evidence="3">The sequence shown here is derived from an EMBL/GenBank/DDBJ whole genome shotgun (WGS) entry which is preliminary data.</text>
</comment>